<name>A0ACD3BBJ9_9AGAR</name>
<accession>A0ACD3BBJ9</accession>
<protein>
    <submittedName>
        <fullName evidence="1">Tyrosyl-tRNA synthetase</fullName>
    </submittedName>
</protein>
<evidence type="ECO:0000313" key="2">
    <source>
        <dbReference type="Proteomes" id="UP000308600"/>
    </source>
</evidence>
<proteinExistence type="predicted"/>
<sequence length="479" mass="53361">MLLCRASAYQQCWQLNKYLSCKGLARTPSRRLSTDLLEELQTRGFIQDVTRPQELQSALRSKQQAVYAGVDPTAKSLHIGHLFPLMCLLHFQVRGHRIIPLIGGATGLIGDPSGRLVERQLADRKEVEANVVSLSASLDKFFQHALLYAKSRVKEDLNDVQPPSITSNLIWHKSISMLDFLRTVGVHARINTMLNRESVRARLSSQQGLSFTEFTYQLLQAYDFYHLNRSHGCTIQIGGSDQWGNILAGLELISRSNPDQDAGNKPPEAFGITTPLLTTASGDKFGKSAGNAIWLDPILTSVFDFYQYFIRVADADVERYLNLFTLAPEDVIQEIMAEHNKQPEKRIAQRKLAAEVTELVHQTSGVERAEALSQLLFAADYSDLRAARLVSALEGDPRLVMLSPEEMFEFPIPKLAAKHGLVSSNSAARNLVVSRGLYLNNHPVQDATSKLDVHDLVDNRIAVIRAGKEKLLVLALNVQ</sequence>
<reference evidence="1 2" key="1">
    <citation type="journal article" date="2019" name="Nat. Ecol. Evol.">
        <title>Megaphylogeny resolves global patterns of mushroom evolution.</title>
        <authorList>
            <person name="Varga T."/>
            <person name="Krizsan K."/>
            <person name="Foldi C."/>
            <person name="Dima B."/>
            <person name="Sanchez-Garcia M."/>
            <person name="Sanchez-Ramirez S."/>
            <person name="Szollosi G.J."/>
            <person name="Szarkandi J.G."/>
            <person name="Papp V."/>
            <person name="Albert L."/>
            <person name="Andreopoulos W."/>
            <person name="Angelini C."/>
            <person name="Antonin V."/>
            <person name="Barry K.W."/>
            <person name="Bougher N.L."/>
            <person name="Buchanan P."/>
            <person name="Buyck B."/>
            <person name="Bense V."/>
            <person name="Catcheside P."/>
            <person name="Chovatia M."/>
            <person name="Cooper J."/>
            <person name="Damon W."/>
            <person name="Desjardin D."/>
            <person name="Finy P."/>
            <person name="Geml J."/>
            <person name="Haridas S."/>
            <person name="Hughes K."/>
            <person name="Justo A."/>
            <person name="Karasinski D."/>
            <person name="Kautmanova I."/>
            <person name="Kiss B."/>
            <person name="Kocsube S."/>
            <person name="Kotiranta H."/>
            <person name="LaButti K.M."/>
            <person name="Lechner B.E."/>
            <person name="Liimatainen K."/>
            <person name="Lipzen A."/>
            <person name="Lukacs Z."/>
            <person name="Mihaltcheva S."/>
            <person name="Morgado L.N."/>
            <person name="Niskanen T."/>
            <person name="Noordeloos M.E."/>
            <person name="Ohm R.A."/>
            <person name="Ortiz-Santana B."/>
            <person name="Ovrebo C."/>
            <person name="Racz N."/>
            <person name="Riley R."/>
            <person name="Savchenko A."/>
            <person name="Shiryaev A."/>
            <person name="Soop K."/>
            <person name="Spirin V."/>
            <person name="Szebenyi C."/>
            <person name="Tomsovsky M."/>
            <person name="Tulloss R.E."/>
            <person name="Uehling J."/>
            <person name="Grigoriev I.V."/>
            <person name="Vagvolgyi C."/>
            <person name="Papp T."/>
            <person name="Martin F.M."/>
            <person name="Miettinen O."/>
            <person name="Hibbett D.S."/>
            <person name="Nagy L.G."/>
        </authorList>
    </citation>
    <scope>NUCLEOTIDE SEQUENCE [LARGE SCALE GENOMIC DNA]</scope>
    <source>
        <strain evidence="1 2">NL-1719</strain>
    </source>
</reference>
<dbReference type="EMBL" id="ML208263">
    <property type="protein sequence ID" value="TFK75399.1"/>
    <property type="molecule type" value="Genomic_DNA"/>
</dbReference>
<gene>
    <name evidence="1" type="ORF">BDN72DRAFT_516346</name>
</gene>
<keyword evidence="2" id="KW-1185">Reference proteome</keyword>
<evidence type="ECO:0000313" key="1">
    <source>
        <dbReference type="EMBL" id="TFK75399.1"/>
    </source>
</evidence>
<dbReference type="Proteomes" id="UP000308600">
    <property type="component" value="Unassembled WGS sequence"/>
</dbReference>
<organism evidence="1 2">
    <name type="scientific">Pluteus cervinus</name>
    <dbReference type="NCBI Taxonomy" id="181527"/>
    <lineage>
        <taxon>Eukaryota</taxon>
        <taxon>Fungi</taxon>
        <taxon>Dikarya</taxon>
        <taxon>Basidiomycota</taxon>
        <taxon>Agaricomycotina</taxon>
        <taxon>Agaricomycetes</taxon>
        <taxon>Agaricomycetidae</taxon>
        <taxon>Agaricales</taxon>
        <taxon>Pluteineae</taxon>
        <taxon>Pluteaceae</taxon>
        <taxon>Pluteus</taxon>
    </lineage>
</organism>